<dbReference type="SMART" id="SM00460">
    <property type="entry name" value="TGc"/>
    <property type="match status" value="1"/>
</dbReference>
<evidence type="ECO:0000313" key="4">
    <source>
        <dbReference type="Proteomes" id="UP000066376"/>
    </source>
</evidence>
<dbReference type="SUPFAM" id="SSF54001">
    <property type="entry name" value="Cysteine proteinases"/>
    <property type="match status" value="1"/>
</dbReference>
<dbReference type="Gene3D" id="3.10.620.30">
    <property type="match status" value="1"/>
</dbReference>
<reference evidence="3 4" key="1">
    <citation type="journal article" date="2016" name="Genome Announc.">
        <title>Draft Genome Sequence of the Rumen Methanogen Methanobrevibacter olleyae YLM1.</title>
        <authorList>
            <person name="Kelly W.J."/>
            <person name="Li D."/>
            <person name="Lambie S.C."/>
            <person name="Cox F."/>
            <person name="Attwood G.T."/>
            <person name="Altermann E."/>
            <person name="Leahy S.C."/>
        </authorList>
    </citation>
    <scope>NUCLEOTIDE SEQUENCE [LARGE SCALE GENOMIC DNA]</scope>
    <source>
        <strain evidence="3 4">YLM1</strain>
    </source>
</reference>
<keyword evidence="4" id="KW-1185">Reference proteome</keyword>
<dbReference type="InterPro" id="IPR002931">
    <property type="entry name" value="Transglutaminase-like"/>
</dbReference>
<dbReference type="InterPro" id="IPR038765">
    <property type="entry name" value="Papain-like_cys_pep_sf"/>
</dbReference>
<dbReference type="InterPro" id="IPR013783">
    <property type="entry name" value="Ig-like_fold"/>
</dbReference>
<dbReference type="EMBL" id="CP014265">
    <property type="protein sequence ID" value="AMK15641.1"/>
    <property type="molecule type" value="Genomic_DNA"/>
</dbReference>
<evidence type="ECO:0000256" key="1">
    <source>
        <dbReference type="SAM" id="MobiDB-lite"/>
    </source>
</evidence>
<proteinExistence type="predicted"/>
<evidence type="ECO:0000259" key="2">
    <source>
        <dbReference type="SMART" id="SM00460"/>
    </source>
</evidence>
<feature type="compositionally biased region" description="Low complexity" evidence="1">
    <location>
        <begin position="52"/>
        <end position="65"/>
    </location>
</feature>
<dbReference type="STRING" id="294671.YLM1_1084"/>
<dbReference type="PATRIC" id="fig|294671.3.peg.1135"/>
<dbReference type="PANTHER" id="PTHR33490">
    <property type="entry name" value="BLR5614 PROTEIN-RELATED"/>
    <property type="match status" value="1"/>
</dbReference>
<feature type="compositionally biased region" description="Low complexity" evidence="1">
    <location>
        <begin position="80"/>
        <end position="104"/>
    </location>
</feature>
<dbReference type="Pfam" id="PF01841">
    <property type="entry name" value="Transglut_core"/>
    <property type="match status" value="1"/>
</dbReference>
<dbReference type="AlphaFoldDB" id="A0A126R015"/>
<reference evidence="4" key="2">
    <citation type="submission" date="2016-02" db="EMBL/GenBank/DDBJ databases">
        <title>The draft genome sequence of the rumen methanogen Methanobrevibacter olleyae YLM1.</title>
        <authorList>
            <consortium name="New Zealand Agricultural Greenhouse Gas Research Centre/Pastoral Greenhouse Gas Research Consortium"/>
            <person name="Kelly W.J."/>
            <person name="Li D."/>
            <person name="Lambie S.C."/>
            <person name="Attwood G.T."/>
            <person name="Altermann E."/>
            <person name="Leahy S.C."/>
        </authorList>
    </citation>
    <scope>NUCLEOTIDE SEQUENCE [LARGE SCALE GENOMIC DNA]</scope>
    <source>
        <strain evidence="4">YLM1</strain>
    </source>
</reference>
<dbReference type="SUPFAM" id="SSF49373">
    <property type="entry name" value="Invasin/intimin cell-adhesion fragments"/>
    <property type="match status" value="2"/>
</dbReference>
<feature type="domain" description="Transglutaminase-like" evidence="2">
    <location>
        <begin position="884"/>
        <end position="946"/>
    </location>
</feature>
<protein>
    <submittedName>
        <fullName evidence="3">Adhesin-like protein with transglutaminase domain protein</fullName>
    </submittedName>
</protein>
<gene>
    <name evidence="3" type="ORF">YLM1_1084</name>
</gene>
<name>A0A126R015_METOL</name>
<dbReference type="PANTHER" id="PTHR33490:SF3">
    <property type="entry name" value="CONSERVED INTEGRAL MEMBRANE PROTEIN"/>
    <property type="match status" value="1"/>
</dbReference>
<accession>A0A126R015</accession>
<sequence length="973" mass="105483">MITLLLLILSLIIITMASVSASDVSDINDNQNYLSTDEGSANEDMISQDLDLSSAKSDSNSNSELITSSNEESDNSKLESSNTVSDLLSNSNSTTDSNTTTKNSTTIVSSSSTVVNGNDYSVTLKDNNGNVLSGKKLIFTFNGNNYTETTNSQGIASLTINAKATNYIINVAFLGDGLYESSSISNKLTVSKTPTTIKSSTTSAIKGKSYSVVLKDKNGKLLSSKTVTLKFNAKTYKRTTNSKGIVSFKISGTVAKTYKLNYKFAGDDYYAPSSGSVSLKVKMPTKLTGSNAHIVKGSKYNVTLKDANGRVLSKKAVTFNINGKTYKRTTNSKGVANLKINLADGKSYDFKYTYAGSSYYGASSKKLSLYVKTPTKLTNSGSSVAKGKYYYITLKDFRGKVLPKQTVTIKYRGKTYKRTTNSKGVASLKINSAIGYSYKLTYKFAGNSYYGPSSGSLNLRTKMATSLTKSSSTILKGTAYKVTLKDGNGKALSKKTVTFTFNGKTYKRTTNSKGRVSLTINAAAGKTYKFSYKYAGDSYYNRSSSGTINLFVKIKSTFSNSGSSIMNNSSYVVSLKDGDGKALSGKTVSFTFDGNSFKNTTDSNGLAHLFIVESSPITSTLSYKFEGDNVYTASSGSVSLNVKSDKVFTFNQIVTAAKSLRDYVDKNAKIPATVSVNGINVNTSSFAYLMAKSVVNINNGKKYNVDVINISSNYSNGGNSSINADLDKSAYIALSNNLINYAQSNERLPNYISTNVGLISPDLYIFGLSKALDFYSNMGRLPKYITLDTDDVDGKVNQIVIKKGNLSQYKKGLNEVQSLSSSEIAKYLKSSGNDALNDAIRNLANSLTSGKTSVWDKANAIFRYVRDNISYEFYSNTKYKATGTLSKKKGNCCDHANLIVALCRAADIPARYSHAKGCTFTSGLVTGHVWAQIYVDGVWYSADATSSRNELGNIRNWKTNSFNNLKQYDHLPF</sequence>
<evidence type="ECO:0000313" key="3">
    <source>
        <dbReference type="EMBL" id="AMK15641.1"/>
    </source>
</evidence>
<dbReference type="KEGG" id="mol:YLM1_1084"/>
<organism evidence="3 4">
    <name type="scientific">Methanobrevibacter olleyae</name>
    <dbReference type="NCBI Taxonomy" id="294671"/>
    <lineage>
        <taxon>Archaea</taxon>
        <taxon>Methanobacteriati</taxon>
        <taxon>Methanobacteriota</taxon>
        <taxon>Methanomada group</taxon>
        <taxon>Methanobacteria</taxon>
        <taxon>Methanobacteriales</taxon>
        <taxon>Methanobacteriaceae</taxon>
        <taxon>Methanobrevibacter</taxon>
    </lineage>
</organism>
<feature type="region of interest" description="Disordered" evidence="1">
    <location>
        <begin position="52"/>
        <end position="104"/>
    </location>
</feature>
<dbReference type="InterPro" id="IPR008964">
    <property type="entry name" value="Invasin/intimin_cell_adhesion"/>
</dbReference>
<dbReference type="Proteomes" id="UP000066376">
    <property type="component" value="Chromosome"/>
</dbReference>
<dbReference type="Gene3D" id="2.60.40.10">
    <property type="entry name" value="Immunoglobulins"/>
    <property type="match status" value="4"/>
</dbReference>